<keyword evidence="2" id="KW-1185">Reference proteome</keyword>
<dbReference type="STRING" id="368408.Tpen_0245"/>
<name>A1RWS5_THEPD</name>
<dbReference type="RefSeq" id="WP_011751920.1">
    <property type="nucleotide sequence ID" value="NC_008698.1"/>
</dbReference>
<dbReference type="Proteomes" id="UP000000641">
    <property type="component" value="Chromosome"/>
</dbReference>
<dbReference type="eggNOG" id="arCOG12283">
    <property type="taxonomic scope" value="Archaea"/>
</dbReference>
<dbReference type="OrthoDB" id="31023at2157"/>
<dbReference type="EnsemblBacteria" id="ABL77655">
    <property type="protein sequence ID" value="ABL77655"/>
    <property type="gene ID" value="Tpen_0245"/>
</dbReference>
<evidence type="ECO:0000313" key="1">
    <source>
        <dbReference type="EMBL" id="ABL77655.1"/>
    </source>
</evidence>
<dbReference type="GeneID" id="4601472"/>
<protein>
    <submittedName>
        <fullName evidence="1">Uncharacterized protein</fullName>
    </submittedName>
</protein>
<evidence type="ECO:0000313" key="2">
    <source>
        <dbReference type="Proteomes" id="UP000000641"/>
    </source>
</evidence>
<accession>A1RWS5</accession>
<gene>
    <name evidence="1" type="ordered locus">Tpen_0245</name>
</gene>
<dbReference type="KEGG" id="tpe:Tpen_0245"/>
<dbReference type="AlphaFoldDB" id="A1RWS5"/>
<dbReference type="EMBL" id="CP000505">
    <property type="protein sequence ID" value="ABL77655.1"/>
    <property type="molecule type" value="Genomic_DNA"/>
</dbReference>
<organism evidence="1 2">
    <name type="scientific">Thermofilum pendens (strain DSM 2475 / Hrk 5)</name>
    <dbReference type="NCBI Taxonomy" id="368408"/>
    <lineage>
        <taxon>Archaea</taxon>
        <taxon>Thermoproteota</taxon>
        <taxon>Thermoprotei</taxon>
        <taxon>Thermofilales</taxon>
        <taxon>Thermofilaceae</taxon>
        <taxon>Thermofilum</taxon>
    </lineage>
</organism>
<sequence length="135" mass="15854">MDVRMIKLKKLEDLVHVLNTAQIPVVHHMSLDSRQIYFIPFILGADSSIIYFYENEKMLSGKFLLFNNFTGEITVSDKWTSDTRYTVIPIIEVDWQNVFPEKQILHELRAQTPKVKVEKERKGQAHRLIAEQPQQ</sequence>
<dbReference type="HOGENOM" id="CLU_1922906_0_0_2"/>
<proteinExistence type="predicted"/>
<reference evidence="2" key="1">
    <citation type="journal article" date="2008" name="J. Bacteriol.">
        <title>Genome sequence of Thermofilum pendens reveals an exceptional loss of biosynthetic pathways without genome reduction.</title>
        <authorList>
            <person name="Anderson I."/>
            <person name="Rodriguez J."/>
            <person name="Susanti D."/>
            <person name="Porat I."/>
            <person name="Reich C."/>
            <person name="Ulrich L.E."/>
            <person name="Elkins J.G."/>
            <person name="Mavromatis K."/>
            <person name="Lykidis A."/>
            <person name="Kim E."/>
            <person name="Thompson L.S."/>
            <person name="Nolan M."/>
            <person name="Land M."/>
            <person name="Copeland A."/>
            <person name="Lapidus A."/>
            <person name="Lucas S."/>
            <person name="Detter C."/>
            <person name="Zhulin I.B."/>
            <person name="Olsen G.J."/>
            <person name="Whitman W."/>
            <person name="Mukhopadhyay B."/>
            <person name="Bristow J."/>
            <person name="Kyrpides N."/>
        </authorList>
    </citation>
    <scope>NUCLEOTIDE SEQUENCE [LARGE SCALE GENOMIC DNA]</scope>
    <source>
        <strain evidence="2">DSM 2475 / Hrk 5</strain>
    </source>
</reference>